<dbReference type="PANTHER" id="PTHR45771:SF6">
    <property type="entry name" value="HOMEOTIC PROTEIN SEX COMBS REDUCED"/>
    <property type="match status" value="1"/>
</dbReference>
<feature type="DNA-binding region" description="Homeobox" evidence="8">
    <location>
        <begin position="129"/>
        <end position="188"/>
    </location>
</feature>
<dbReference type="PRINTS" id="PR00025">
    <property type="entry name" value="ANTENNAPEDIA"/>
</dbReference>
<evidence type="ECO:0000256" key="8">
    <source>
        <dbReference type="PROSITE-ProRule" id="PRU00108"/>
    </source>
</evidence>
<feature type="region of interest" description="Disordered" evidence="11">
    <location>
        <begin position="78"/>
        <end position="98"/>
    </location>
</feature>
<dbReference type="Pfam" id="PF00046">
    <property type="entry name" value="Homeodomain"/>
    <property type="match status" value="1"/>
</dbReference>
<evidence type="ECO:0000256" key="3">
    <source>
        <dbReference type="ARBA" id="ARBA00023015"/>
    </source>
</evidence>
<evidence type="ECO:0000256" key="5">
    <source>
        <dbReference type="ARBA" id="ARBA00023155"/>
    </source>
</evidence>
<comment type="subcellular location">
    <subcellularLocation>
        <location evidence="1 8 9">Nucleus</location>
    </subcellularLocation>
</comment>
<reference evidence="13 14" key="1">
    <citation type="submission" date="2021-04" db="EMBL/GenBank/DDBJ databases">
        <authorList>
            <person name="Bliznina A."/>
        </authorList>
    </citation>
    <scope>NUCLEOTIDE SEQUENCE [LARGE SCALE GENOMIC DNA]</scope>
</reference>
<dbReference type="PROSITE" id="PS00027">
    <property type="entry name" value="HOMEOBOX_1"/>
    <property type="match status" value="1"/>
</dbReference>
<dbReference type="SMART" id="SM00389">
    <property type="entry name" value="HOX"/>
    <property type="match status" value="1"/>
</dbReference>
<evidence type="ECO:0000259" key="12">
    <source>
        <dbReference type="PROSITE" id="PS50071"/>
    </source>
</evidence>
<dbReference type="InterPro" id="IPR017995">
    <property type="entry name" value="Homeobox_antennapedia"/>
</dbReference>
<dbReference type="InterPro" id="IPR017970">
    <property type="entry name" value="Homeobox_CS"/>
</dbReference>
<gene>
    <name evidence="13" type="ORF">OKIOD_LOCUS13946</name>
</gene>
<keyword evidence="7 8" id="KW-0539">Nucleus</keyword>
<sequence length="197" mass="23472">MNWNYTNQFPSTSWTHYPAQYDPLDPAVQFLHHPLQPPELPEPERVSFEPVSYQLQPHERPLYPEPLPLGPVNGSIPQSLMHHQDDLGSCDSRDNKSDDAKSLKIYPWMRRMHSAQMAAEQSQKQGNDNKRIRTAYTRHQTLELEKEFHFNRYLTRKRRIEIATTLQLSERQVKIWFQNRRMKWKKEHKSNGKNAQE</sequence>
<evidence type="ECO:0000256" key="11">
    <source>
        <dbReference type="SAM" id="MobiDB-lite"/>
    </source>
</evidence>
<keyword evidence="5 8" id="KW-0371">Homeobox</keyword>
<dbReference type="InterPro" id="IPR009057">
    <property type="entry name" value="Homeodomain-like_sf"/>
</dbReference>
<dbReference type="Proteomes" id="UP001158576">
    <property type="component" value="Chromosome 2"/>
</dbReference>
<evidence type="ECO:0000256" key="1">
    <source>
        <dbReference type="ARBA" id="ARBA00004123"/>
    </source>
</evidence>
<dbReference type="SUPFAM" id="SSF46689">
    <property type="entry name" value="Homeodomain-like"/>
    <property type="match status" value="1"/>
</dbReference>
<protein>
    <submittedName>
        <fullName evidence="13">Oidioi.mRNA.OKI2018_I69.chr2.g5181.t1.cds</fullName>
    </submittedName>
</protein>
<keyword evidence="6" id="KW-0804">Transcription</keyword>
<keyword evidence="2" id="KW-0217">Developmental protein</keyword>
<dbReference type="PRINTS" id="PR00024">
    <property type="entry name" value="HOMEOBOX"/>
</dbReference>
<dbReference type="InterPro" id="IPR020479">
    <property type="entry name" value="HD_metazoa"/>
</dbReference>
<proteinExistence type="inferred from homology"/>
<dbReference type="Gene3D" id="1.10.10.60">
    <property type="entry name" value="Homeodomain-like"/>
    <property type="match status" value="1"/>
</dbReference>
<dbReference type="PROSITE" id="PS50071">
    <property type="entry name" value="HOMEOBOX_2"/>
    <property type="match status" value="1"/>
</dbReference>
<feature type="compositionally biased region" description="Basic and acidic residues" evidence="11">
    <location>
        <begin position="82"/>
        <end position="98"/>
    </location>
</feature>
<evidence type="ECO:0000256" key="9">
    <source>
        <dbReference type="RuleBase" id="RU000682"/>
    </source>
</evidence>
<accession>A0ABN7T032</accession>
<evidence type="ECO:0000256" key="4">
    <source>
        <dbReference type="ARBA" id="ARBA00023125"/>
    </source>
</evidence>
<dbReference type="PROSITE" id="PS00032">
    <property type="entry name" value="ANTENNAPEDIA"/>
    <property type="match status" value="1"/>
</dbReference>
<keyword evidence="14" id="KW-1185">Reference proteome</keyword>
<evidence type="ECO:0000313" key="14">
    <source>
        <dbReference type="Proteomes" id="UP001158576"/>
    </source>
</evidence>
<dbReference type="InterPro" id="IPR001827">
    <property type="entry name" value="Homeobox_Antennapedia_CS"/>
</dbReference>
<feature type="domain" description="Homeobox" evidence="12">
    <location>
        <begin position="127"/>
        <end position="187"/>
    </location>
</feature>
<dbReference type="InterPro" id="IPR001356">
    <property type="entry name" value="HD"/>
</dbReference>
<name>A0ABN7T032_OIKDI</name>
<dbReference type="EMBL" id="OU015567">
    <property type="protein sequence ID" value="CAG5110824.1"/>
    <property type="molecule type" value="Genomic_DNA"/>
</dbReference>
<dbReference type="PANTHER" id="PTHR45771">
    <property type="entry name" value="HOMEOTIC PROTEIN DEFORMED"/>
    <property type="match status" value="1"/>
</dbReference>
<evidence type="ECO:0000256" key="7">
    <source>
        <dbReference type="ARBA" id="ARBA00023242"/>
    </source>
</evidence>
<organism evidence="13 14">
    <name type="scientific">Oikopleura dioica</name>
    <name type="common">Tunicate</name>
    <dbReference type="NCBI Taxonomy" id="34765"/>
    <lineage>
        <taxon>Eukaryota</taxon>
        <taxon>Metazoa</taxon>
        <taxon>Chordata</taxon>
        <taxon>Tunicata</taxon>
        <taxon>Appendicularia</taxon>
        <taxon>Copelata</taxon>
        <taxon>Oikopleuridae</taxon>
        <taxon>Oikopleura</taxon>
    </lineage>
</organism>
<dbReference type="CDD" id="cd00086">
    <property type="entry name" value="homeodomain"/>
    <property type="match status" value="1"/>
</dbReference>
<keyword evidence="3" id="KW-0805">Transcription regulation</keyword>
<comment type="similarity">
    <text evidence="10">Belongs to the Antp homeobox family.</text>
</comment>
<evidence type="ECO:0000313" key="13">
    <source>
        <dbReference type="EMBL" id="CAG5110824.1"/>
    </source>
</evidence>
<dbReference type="InterPro" id="IPR050609">
    <property type="entry name" value="Antp_homeobox_Deformed_sf"/>
</dbReference>
<evidence type="ECO:0000256" key="10">
    <source>
        <dbReference type="RuleBase" id="RU004442"/>
    </source>
</evidence>
<evidence type="ECO:0000256" key="2">
    <source>
        <dbReference type="ARBA" id="ARBA00022473"/>
    </source>
</evidence>
<keyword evidence="4 8" id="KW-0238">DNA-binding</keyword>
<evidence type="ECO:0000256" key="6">
    <source>
        <dbReference type="ARBA" id="ARBA00023163"/>
    </source>
</evidence>